<protein>
    <recommendedName>
        <fullName evidence="12">Response regulatory domain-containing protein</fullName>
    </recommendedName>
</protein>
<dbReference type="FunFam" id="3.40.50.2300:FF:000291">
    <property type="entry name" value="Two-component response regulator ORR4"/>
    <property type="match status" value="1"/>
</dbReference>
<dbReference type="Proteomes" id="UP000467841">
    <property type="component" value="Unassembled WGS sequence"/>
</dbReference>
<dbReference type="CDD" id="cd17581">
    <property type="entry name" value="REC_typeA_ARR"/>
    <property type="match status" value="1"/>
</dbReference>
<keyword evidence="5" id="KW-0805">Transcription regulation</keyword>
<dbReference type="Pfam" id="PF00072">
    <property type="entry name" value="Response_reg"/>
    <property type="match status" value="1"/>
</dbReference>
<evidence type="ECO:0000256" key="11">
    <source>
        <dbReference type="SAM" id="MobiDB-lite"/>
    </source>
</evidence>
<comment type="function">
    <text evidence="9">Functions as a response regulator involved in His-to-Asp phosphorelay signal transduction system. Phosphorylation of the Asp residue in the receiver domain activates the ability of the protein to promote the transcription of target genes. Type-A response regulators seem to act as negative regulators of the cytokinin signaling.</text>
</comment>
<accession>A0A6D2HUH9</accession>
<keyword evidence="2 10" id="KW-0597">Phosphoprotein</keyword>
<dbReference type="InterPro" id="IPR011006">
    <property type="entry name" value="CheY-like_superfamily"/>
</dbReference>
<evidence type="ECO:0000256" key="1">
    <source>
        <dbReference type="ARBA" id="ARBA00004123"/>
    </source>
</evidence>
<keyword evidence="3" id="KW-0932">Cytokinin signaling pathway</keyword>
<dbReference type="PANTHER" id="PTHR43874">
    <property type="entry name" value="TWO-COMPONENT RESPONSE REGULATOR"/>
    <property type="match status" value="1"/>
</dbReference>
<dbReference type="InterPro" id="IPR001789">
    <property type="entry name" value="Sig_transdc_resp-reg_receiver"/>
</dbReference>
<evidence type="ECO:0000256" key="5">
    <source>
        <dbReference type="ARBA" id="ARBA00023015"/>
    </source>
</evidence>
<dbReference type="SMART" id="SM00448">
    <property type="entry name" value="REC"/>
    <property type="match status" value="1"/>
</dbReference>
<feature type="non-terminal residue" evidence="13">
    <location>
        <position position="1"/>
    </location>
</feature>
<comment type="similarity">
    <text evidence="8">Belongs to the ARR family. Type-A subfamily.</text>
</comment>
<dbReference type="AlphaFoldDB" id="A0A6D2HUH9"/>
<keyword evidence="6" id="KW-0804">Transcription</keyword>
<feature type="domain" description="Response regulatory" evidence="12">
    <location>
        <begin position="7"/>
        <end position="144"/>
    </location>
</feature>
<evidence type="ECO:0000313" key="13">
    <source>
        <dbReference type="EMBL" id="CAA7016847.1"/>
    </source>
</evidence>
<proteinExistence type="inferred from homology"/>
<dbReference type="GO" id="GO:0000160">
    <property type="term" value="P:phosphorelay signal transduction system"/>
    <property type="evidence" value="ECO:0007669"/>
    <property type="project" value="UniProtKB-KW"/>
</dbReference>
<dbReference type="SUPFAM" id="SSF52172">
    <property type="entry name" value="CheY-like"/>
    <property type="match status" value="1"/>
</dbReference>
<evidence type="ECO:0000256" key="6">
    <source>
        <dbReference type="ARBA" id="ARBA00023163"/>
    </source>
</evidence>
<evidence type="ECO:0000256" key="8">
    <source>
        <dbReference type="ARBA" id="ARBA00038244"/>
    </source>
</evidence>
<dbReference type="OrthoDB" id="60033at2759"/>
<evidence type="ECO:0000256" key="7">
    <source>
        <dbReference type="ARBA" id="ARBA00023242"/>
    </source>
</evidence>
<keyword evidence="4" id="KW-0902">Two-component regulatory system</keyword>
<organism evidence="13 14">
    <name type="scientific">Microthlaspi erraticum</name>
    <dbReference type="NCBI Taxonomy" id="1685480"/>
    <lineage>
        <taxon>Eukaryota</taxon>
        <taxon>Viridiplantae</taxon>
        <taxon>Streptophyta</taxon>
        <taxon>Embryophyta</taxon>
        <taxon>Tracheophyta</taxon>
        <taxon>Spermatophyta</taxon>
        <taxon>Magnoliopsida</taxon>
        <taxon>eudicotyledons</taxon>
        <taxon>Gunneridae</taxon>
        <taxon>Pentapetalae</taxon>
        <taxon>rosids</taxon>
        <taxon>malvids</taxon>
        <taxon>Brassicales</taxon>
        <taxon>Brassicaceae</taxon>
        <taxon>Coluteocarpeae</taxon>
        <taxon>Microthlaspi</taxon>
    </lineage>
</organism>
<name>A0A6D2HUH9_9BRAS</name>
<evidence type="ECO:0000256" key="2">
    <source>
        <dbReference type="ARBA" id="ARBA00022553"/>
    </source>
</evidence>
<sequence>TESSQFHVLAVDDSLFDRKMIERLLQKSSCQVTTVDSGSKALEFLGLRESDDINDPNAPSTSPQTHQEVEINLIITDYCMPGMTGYDLLKKVKESAAFKSIPVVIMSSENVPARISRCLEEGAEEFFLKPVKLADLTKLKPHMMKTKLKKESEKLAKEENALLIPVIEEDSSVIEILPLSQELESEQHEPMLSSNKRKAMEEVISTDRSRPKYNDITTSV</sequence>
<evidence type="ECO:0000256" key="10">
    <source>
        <dbReference type="PROSITE-ProRule" id="PRU00169"/>
    </source>
</evidence>
<comment type="subcellular location">
    <subcellularLocation>
        <location evidence="1">Nucleus</location>
    </subcellularLocation>
</comment>
<gene>
    <name evidence="13" type="ORF">MERR_LOCUS4082</name>
</gene>
<dbReference type="PANTHER" id="PTHR43874:SF139">
    <property type="entry name" value="TWO-COMPONENT RESPONSE REGULATOR ARR8"/>
    <property type="match status" value="1"/>
</dbReference>
<comment type="caution">
    <text evidence="13">The sequence shown here is derived from an EMBL/GenBank/DDBJ whole genome shotgun (WGS) entry which is preliminary data.</text>
</comment>
<reference evidence="13" key="1">
    <citation type="submission" date="2020-01" db="EMBL/GenBank/DDBJ databases">
        <authorList>
            <person name="Mishra B."/>
        </authorList>
    </citation>
    <scope>NUCLEOTIDE SEQUENCE [LARGE SCALE GENOMIC DNA]</scope>
</reference>
<evidence type="ECO:0000256" key="3">
    <source>
        <dbReference type="ARBA" id="ARBA00022864"/>
    </source>
</evidence>
<feature type="modified residue" description="4-aspartylphosphate" evidence="10">
    <location>
        <position position="77"/>
    </location>
</feature>
<dbReference type="GO" id="GO:0005634">
    <property type="term" value="C:nucleus"/>
    <property type="evidence" value="ECO:0007669"/>
    <property type="project" value="UniProtKB-SubCell"/>
</dbReference>
<keyword evidence="14" id="KW-1185">Reference proteome</keyword>
<evidence type="ECO:0000313" key="14">
    <source>
        <dbReference type="Proteomes" id="UP000467841"/>
    </source>
</evidence>
<dbReference type="Gene3D" id="3.40.50.2300">
    <property type="match status" value="1"/>
</dbReference>
<dbReference type="GO" id="GO:0007623">
    <property type="term" value="P:circadian rhythm"/>
    <property type="evidence" value="ECO:0007669"/>
    <property type="project" value="UniProtKB-ARBA"/>
</dbReference>
<evidence type="ECO:0000259" key="12">
    <source>
        <dbReference type="PROSITE" id="PS50110"/>
    </source>
</evidence>
<feature type="region of interest" description="Disordered" evidence="11">
    <location>
        <begin position="184"/>
        <end position="220"/>
    </location>
</feature>
<dbReference type="EMBL" id="CACVBM020000264">
    <property type="protein sequence ID" value="CAA7016847.1"/>
    <property type="molecule type" value="Genomic_DNA"/>
</dbReference>
<dbReference type="PROSITE" id="PS50110">
    <property type="entry name" value="RESPONSE_REGULATORY"/>
    <property type="match status" value="1"/>
</dbReference>
<dbReference type="GO" id="GO:0009736">
    <property type="term" value="P:cytokinin-activated signaling pathway"/>
    <property type="evidence" value="ECO:0007669"/>
    <property type="project" value="UniProtKB-KW"/>
</dbReference>
<evidence type="ECO:0000256" key="9">
    <source>
        <dbReference type="ARBA" id="ARBA00043855"/>
    </source>
</evidence>
<evidence type="ECO:0000256" key="4">
    <source>
        <dbReference type="ARBA" id="ARBA00023012"/>
    </source>
</evidence>
<dbReference type="InterPro" id="IPR045279">
    <property type="entry name" value="ARR-like"/>
</dbReference>
<feature type="compositionally biased region" description="Basic and acidic residues" evidence="11">
    <location>
        <begin position="198"/>
        <end position="213"/>
    </location>
</feature>
<keyword evidence="7" id="KW-0539">Nucleus</keyword>